<evidence type="ECO:0000256" key="1">
    <source>
        <dbReference type="ARBA" id="ARBA00022729"/>
    </source>
</evidence>
<dbReference type="CDD" id="cd12797">
    <property type="entry name" value="M23_peptidase"/>
    <property type="match status" value="1"/>
</dbReference>
<dbReference type="GO" id="GO:0004222">
    <property type="term" value="F:metalloendopeptidase activity"/>
    <property type="evidence" value="ECO:0007669"/>
    <property type="project" value="TreeGrafter"/>
</dbReference>
<dbReference type="InterPro" id="IPR016047">
    <property type="entry name" value="M23ase_b-sheet_dom"/>
</dbReference>
<accession>A0A142NP11</accession>
<feature type="coiled-coil region" evidence="2">
    <location>
        <begin position="232"/>
        <end position="266"/>
    </location>
</feature>
<feature type="coiled-coil region" evidence="2">
    <location>
        <begin position="31"/>
        <end position="72"/>
    </location>
</feature>
<evidence type="ECO:0000313" key="8">
    <source>
        <dbReference type="Proteomes" id="UP000075950"/>
    </source>
</evidence>
<dbReference type="Proteomes" id="UP000031488">
    <property type="component" value="Unassembled WGS sequence"/>
</dbReference>
<feature type="domain" description="M23ase beta-sheet core" evidence="4">
    <location>
        <begin position="306"/>
        <end position="404"/>
    </location>
</feature>
<gene>
    <name evidence="5" type="ORF">A2T55_12930</name>
    <name evidence="6" type="ORF">AE0388_2032</name>
</gene>
<dbReference type="Gene3D" id="2.70.70.10">
    <property type="entry name" value="Glucose Permease (Domain IIA)"/>
    <property type="match status" value="1"/>
</dbReference>
<protein>
    <submittedName>
        <fullName evidence="6">Peptidase M23</fullName>
    </submittedName>
</protein>
<reference evidence="6 7" key="1">
    <citation type="submission" date="2014-11" db="EMBL/GenBank/DDBJ databases">
        <title>Draft Genome Sequence of Brevibacterium linens AE038-8.</title>
        <authorList>
            <person name="Maizel D."/>
            <person name="Utturkar S.M."/>
            <person name="Brown S.D."/>
            <person name="Ferrero M."/>
            <person name="Rosen B.P."/>
        </authorList>
    </citation>
    <scope>NUCLEOTIDE SEQUENCE [LARGE SCALE GENOMIC DNA]</scope>
    <source>
        <strain evidence="6 7">AE038-8</strain>
    </source>
</reference>
<dbReference type="AlphaFoldDB" id="A0A0B9A0S2"/>
<accession>A0A0B9A0S2</accession>
<dbReference type="PANTHER" id="PTHR21666">
    <property type="entry name" value="PEPTIDASE-RELATED"/>
    <property type="match status" value="1"/>
</dbReference>
<dbReference type="Pfam" id="PF01551">
    <property type="entry name" value="Peptidase_M23"/>
    <property type="match status" value="1"/>
</dbReference>
<dbReference type="EMBL" id="CP014869">
    <property type="protein sequence ID" value="AMT94556.1"/>
    <property type="molecule type" value="Genomic_DNA"/>
</dbReference>
<evidence type="ECO:0000256" key="3">
    <source>
        <dbReference type="SAM" id="SignalP"/>
    </source>
</evidence>
<keyword evidence="7" id="KW-1185">Reference proteome</keyword>
<dbReference type="Proteomes" id="UP000075950">
    <property type="component" value="Chromosome"/>
</dbReference>
<evidence type="ECO:0000313" key="7">
    <source>
        <dbReference type="Proteomes" id="UP000031488"/>
    </source>
</evidence>
<keyword evidence="2" id="KW-0175">Coiled coil</keyword>
<evidence type="ECO:0000313" key="5">
    <source>
        <dbReference type="EMBL" id="AMT94556.1"/>
    </source>
</evidence>
<dbReference type="InterPro" id="IPR011055">
    <property type="entry name" value="Dup_hybrid_motif"/>
</dbReference>
<organism evidence="6 7">
    <name type="scientific">Brevibacterium linens</name>
    <dbReference type="NCBI Taxonomy" id="1703"/>
    <lineage>
        <taxon>Bacteria</taxon>
        <taxon>Bacillati</taxon>
        <taxon>Actinomycetota</taxon>
        <taxon>Actinomycetes</taxon>
        <taxon>Micrococcales</taxon>
        <taxon>Brevibacteriaceae</taxon>
        <taxon>Brevibacterium</taxon>
    </lineage>
</organism>
<dbReference type="KEGG" id="bly:A2T55_12930"/>
<dbReference type="RefSeq" id="WP_039209808.1">
    <property type="nucleotide sequence ID" value="NZ_CP014869.1"/>
</dbReference>
<dbReference type="OrthoDB" id="1099523at2"/>
<dbReference type="InterPro" id="IPR050570">
    <property type="entry name" value="Cell_wall_metabolism_enzyme"/>
</dbReference>
<feature type="chain" id="PRO_5013446275" evidence="3">
    <location>
        <begin position="26"/>
        <end position="409"/>
    </location>
</feature>
<name>A0A0B9A0S2_BRELN</name>
<dbReference type="EMBL" id="JTJZ01000019">
    <property type="protein sequence ID" value="KHS52382.1"/>
    <property type="molecule type" value="Genomic_DNA"/>
</dbReference>
<evidence type="ECO:0000259" key="4">
    <source>
        <dbReference type="Pfam" id="PF01551"/>
    </source>
</evidence>
<dbReference type="PANTHER" id="PTHR21666:SF289">
    <property type="entry name" value="L-ALA--D-GLU ENDOPEPTIDASE"/>
    <property type="match status" value="1"/>
</dbReference>
<evidence type="ECO:0000313" key="6">
    <source>
        <dbReference type="EMBL" id="KHS52382.1"/>
    </source>
</evidence>
<dbReference type="PATRIC" id="fig|1703.6.peg.1924"/>
<keyword evidence="1 3" id="KW-0732">Signal</keyword>
<reference evidence="8" key="2">
    <citation type="submission" date="2016-03" db="EMBL/GenBank/DDBJ databases">
        <authorList>
            <person name="Ploux O."/>
        </authorList>
    </citation>
    <scope>NUCLEOTIDE SEQUENCE [LARGE SCALE GENOMIC DNA]</scope>
    <source>
        <strain evidence="8">BS258</strain>
    </source>
</reference>
<sequence length="409" mass="44178">MKRRLGLVLTAAALAVLLPATSVVADPRDDKSAVDDRVKELQQEFEGLDEDLARVIAERDAAKEKLPDAEAESKAADDALAKAIEKDEDMAARLTSAENAQKDLKDTIKTGTEEIDKHKTSAARIGRQAYQNSGITSDLAMLLQMAEGTSADGGIGRVDSAVRSQQRTIDKLSEQRALNKNNEERLSGVTDKISDLKDEAAEAVVAKEAAQVDAKKKADSLNDLISAKDDAEKTISDNKDKTEKQLADEKAEQDRLAEKVREWEKEQEKKGKFVFGDGVLANPAKGYPTTSPFGYRVHPITGAKKLHTGMDFGVPCGTPIRAAGDGIVVTSGWTGGYGNRVVISHGKIKGKSIASTYNHNTKLKVHDGQRIKKGDVISYSGTTGASTGCHLHFEIMENGGYVDPKPFIF</sequence>
<dbReference type="SUPFAM" id="SSF51261">
    <property type="entry name" value="Duplicated hybrid motif"/>
    <property type="match status" value="1"/>
</dbReference>
<feature type="signal peptide" evidence="3">
    <location>
        <begin position="1"/>
        <end position="25"/>
    </location>
</feature>
<dbReference type="STRING" id="1703.BLSMQ_2885"/>
<proteinExistence type="predicted"/>
<evidence type="ECO:0000256" key="2">
    <source>
        <dbReference type="SAM" id="Coils"/>
    </source>
</evidence>
<reference evidence="5" key="3">
    <citation type="submission" date="2016-03" db="EMBL/GenBank/DDBJ databases">
        <authorList>
            <person name="Zhu Y."/>
            <person name="Sun C."/>
        </authorList>
    </citation>
    <scope>NUCLEOTIDE SEQUENCE</scope>
    <source>
        <strain evidence="5">BS258</strain>
    </source>
</reference>